<dbReference type="Pfam" id="PF13540">
    <property type="entry name" value="RCC1_2"/>
    <property type="match status" value="3"/>
</dbReference>
<organism evidence="3 4">
    <name type="scientific">Olpidium bornovanus</name>
    <dbReference type="NCBI Taxonomy" id="278681"/>
    <lineage>
        <taxon>Eukaryota</taxon>
        <taxon>Fungi</taxon>
        <taxon>Fungi incertae sedis</taxon>
        <taxon>Olpidiomycota</taxon>
        <taxon>Olpidiomycotina</taxon>
        <taxon>Olpidiomycetes</taxon>
        <taxon>Olpidiales</taxon>
        <taxon>Olpidiaceae</taxon>
        <taxon>Olpidium</taxon>
    </lineage>
</organism>
<evidence type="ECO:0000256" key="2">
    <source>
        <dbReference type="SAM" id="MobiDB-lite"/>
    </source>
</evidence>
<comment type="caution">
    <text evidence="3">The sequence shown here is derived from an EMBL/GenBank/DDBJ whole genome shotgun (WGS) entry which is preliminary data.</text>
</comment>
<feature type="compositionally biased region" description="Pro residues" evidence="2">
    <location>
        <begin position="156"/>
        <end position="165"/>
    </location>
</feature>
<dbReference type="PROSITE" id="PS00626">
    <property type="entry name" value="RCC1_2"/>
    <property type="match status" value="2"/>
</dbReference>
<evidence type="ECO:0000256" key="1">
    <source>
        <dbReference type="PROSITE-ProRule" id="PRU00235"/>
    </source>
</evidence>
<dbReference type="OrthoDB" id="61110at2759"/>
<gene>
    <name evidence="3" type="ORF">BJ554DRAFT_1059</name>
</gene>
<feature type="repeat" description="RCC1" evidence="1">
    <location>
        <begin position="26"/>
        <end position="78"/>
    </location>
</feature>
<dbReference type="SUPFAM" id="SSF50985">
    <property type="entry name" value="RCC1/BLIP-II"/>
    <property type="match status" value="1"/>
</dbReference>
<proteinExistence type="predicted"/>
<sequence>MEYFLNVNIVQVAAGDDHVLALTSLGEVYAWGNGEQNQLGRRLIPRRMDASLVPEKTGLRNIVRIGCGAFHSFAVSKEGFVYSWGLNNFQQCGLEPDAGRNENIIFYPTIIGHEDIMSGDVQQCVGGNHFSLLRKGNGSVYAFGRSDEHALALPYPVDPNEPPSPALAGQAKSSSVASASTDSTPAFSQPVPPALGAHSGFAMKVPAFAPPGAQSDAGPPAFEQNKPGKEKTAVGTPTRIPALQGVVHVGCGTSHSLAVTDSGHCYAWGVGEHFQLANNEPTDLAQPALVEGQKIANHRAVLAGAGATFSVLLARPRAWDSAGGGGGDGEAMDTDPV</sequence>
<dbReference type="InterPro" id="IPR009091">
    <property type="entry name" value="RCC1/BLIP-II"/>
</dbReference>
<dbReference type="GO" id="GO:0005737">
    <property type="term" value="C:cytoplasm"/>
    <property type="evidence" value="ECO:0007669"/>
    <property type="project" value="TreeGrafter"/>
</dbReference>
<dbReference type="GO" id="GO:0005085">
    <property type="term" value="F:guanyl-nucleotide exchange factor activity"/>
    <property type="evidence" value="ECO:0007669"/>
    <property type="project" value="TreeGrafter"/>
</dbReference>
<evidence type="ECO:0000313" key="4">
    <source>
        <dbReference type="Proteomes" id="UP000673691"/>
    </source>
</evidence>
<dbReference type="AlphaFoldDB" id="A0A8H7ZT35"/>
<dbReference type="Gene3D" id="2.130.10.30">
    <property type="entry name" value="Regulator of chromosome condensation 1/beta-lactamase-inhibitor protein II"/>
    <property type="match status" value="1"/>
</dbReference>
<dbReference type="InterPro" id="IPR051553">
    <property type="entry name" value="Ran_GTPase-activating"/>
</dbReference>
<dbReference type="PRINTS" id="PR00633">
    <property type="entry name" value="RCCNDNSATION"/>
</dbReference>
<reference evidence="3 4" key="1">
    <citation type="journal article" name="Sci. Rep.">
        <title>Genome-scale phylogenetic analyses confirm Olpidium as the closest living zoosporic fungus to the non-flagellated, terrestrial fungi.</title>
        <authorList>
            <person name="Chang Y."/>
            <person name="Rochon D."/>
            <person name="Sekimoto S."/>
            <person name="Wang Y."/>
            <person name="Chovatia M."/>
            <person name="Sandor L."/>
            <person name="Salamov A."/>
            <person name="Grigoriev I.V."/>
            <person name="Stajich J.E."/>
            <person name="Spatafora J.W."/>
        </authorList>
    </citation>
    <scope>NUCLEOTIDE SEQUENCE [LARGE SCALE GENOMIC DNA]</scope>
    <source>
        <strain evidence="3">S191</strain>
    </source>
</reference>
<dbReference type="EMBL" id="JAEFCI010008098">
    <property type="protein sequence ID" value="KAG5458672.1"/>
    <property type="molecule type" value="Genomic_DNA"/>
</dbReference>
<dbReference type="PANTHER" id="PTHR45982">
    <property type="entry name" value="REGULATOR OF CHROMOSOME CONDENSATION"/>
    <property type="match status" value="1"/>
</dbReference>
<feature type="compositionally biased region" description="Low complexity" evidence="2">
    <location>
        <begin position="168"/>
        <end position="186"/>
    </location>
</feature>
<name>A0A8H7ZT35_9FUNG</name>
<evidence type="ECO:0000313" key="3">
    <source>
        <dbReference type="EMBL" id="KAG5458672.1"/>
    </source>
</evidence>
<dbReference type="PROSITE" id="PS50012">
    <property type="entry name" value="RCC1_3"/>
    <property type="match status" value="3"/>
</dbReference>
<dbReference type="PANTHER" id="PTHR45982:SF1">
    <property type="entry name" value="REGULATOR OF CHROMOSOME CONDENSATION"/>
    <property type="match status" value="1"/>
</dbReference>
<dbReference type="Proteomes" id="UP000673691">
    <property type="component" value="Unassembled WGS sequence"/>
</dbReference>
<feature type="repeat" description="RCC1" evidence="1">
    <location>
        <begin position="263"/>
        <end position="316"/>
    </location>
</feature>
<dbReference type="InterPro" id="IPR000408">
    <property type="entry name" value="Reg_chr_condens"/>
</dbReference>
<keyword evidence="4" id="KW-1185">Reference proteome</keyword>
<accession>A0A8H7ZT35</accession>
<feature type="region of interest" description="Disordered" evidence="2">
    <location>
        <begin position="206"/>
        <end position="234"/>
    </location>
</feature>
<protein>
    <submittedName>
        <fullName evidence="3">Regulator of chromosome condensation 1/beta-lactamase-inhibitor protein II</fullName>
    </submittedName>
</protein>
<feature type="repeat" description="RCC1" evidence="1">
    <location>
        <begin position="79"/>
        <end position="137"/>
    </location>
</feature>
<feature type="region of interest" description="Disordered" evidence="2">
    <location>
        <begin position="154"/>
        <end position="193"/>
    </location>
</feature>